<evidence type="ECO:0000313" key="2">
    <source>
        <dbReference type="WBParaSite" id="JU765_v2.g6900.t1"/>
    </source>
</evidence>
<reference evidence="2" key="1">
    <citation type="submission" date="2022-11" db="UniProtKB">
        <authorList>
            <consortium name="WormBaseParasite"/>
        </authorList>
    </citation>
    <scope>IDENTIFICATION</scope>
</reference>
<accession>A0AC34RH61</accession>
<sequence length="203" mass="22826">MIFEVVGATTLEVPTTSSSITACKSHISFAYDVSKSLTADQYSFEEQLILDPFLTRVFPSDVQPSWFGIFDTSAYFPKTRPKNITEIINFVKIYPQLTGKTGNLDVILKQLLIRHIFLEHDGLPINTVIFTGSDLPLAHIETTITIVKSFTNGNDTLTVAFMNPDINQQSYQAVALVSNLTLVQYNQDKYQMVADIRQVMNCF</sequence>
<protein>
    <submittedName>
        <fullName evidence="2">Uncharacterized protein</fullName>
    </submittedName>
</protein>
<name>A0AC34RH61_9BILA</name>
<organism evidence="1 2">
    <name type="scientific">Panagrolaimus sp. JU765</name>
    <dbReference type="NCBI Taxonomy" id="591449"/>
    <lineage>
        <taxon>Eukaryota</taxon>
        <taxon>Metazoa</taxon>
        <taxon>Ecdysozoa</taxon>
        <taxon>Nematoda</taxon>
        <taxon>Chromadorea</taxon>
        <taxon>Rhabditida</taxon>
        <taxon>Tylenchina</taxon>
        <taxon>Panagrolaimomorpha</taxon>
        <taxon>Panagrolaimoidea</taxon>
        <taxon>Panagrolaimidae</taxon>
        <taxon>Panagrolaimus</taxon>
    </lineage>
</organism>
<evidence type="ECO:0000313" key="1">
    <source>
        <dbReference type="Proteomes" id="UP000887576"/>
    </source>
</evidence>
<dbReference type="WBParaSite" id="JU765_v2.g6900.t1">
    <property type="protein sequence ID" value="JU765_v2.g6900.t1"/>
    <property type="gene ID" value="JU765_v2.g6900"/>
</dbReference>
<dbReference type="Proteomes" id="UP000887576">
    <property type="component" value="Unplaced"/>
</dbReference>
<proteinExistence type="predicted"/>